<evidence type="ECO:0000256" key="2">
    <source>
        <dbReference type="ARBA" id="ARBA00001947"/>
    </source>
</evidence>
<evidence type="ECO:0000256" key="11">
    <source>
        <dbReference type="ARBA" id="ARBA00039257"/>
    </source>
</evidence>
<proteinExistence type="inferred from homology"/>
<evidence type="ECO:0000256" key="3">
    <source>
        <dbReference type="ARBA" id="ARBA00004496"/>
    </source>
</evidence>
<dbReference type="GO" id="GO:0005737">
    <property type="term" value="C:cytoplasm"/>
    <property type="evidence" value="ECO:0007669"/>
    <property type="project" value="UniProtKB-SubCell"/>
</dbReference>
<dbReference type="EMBL" id="FOLW01000001">
    <property type="protein sequence ID" value="SFB98956.1"/>
    <property type="molecule type" value="Genomic_DNA"/>
</dbReference>
<comment type="subcellular location">
    <subcellularLocation>
        <location evidence="3">Cytoplasm</location>
    </subcellularLocation>
</comment>
<dbReference type="SUPFAM" id="SSF55846">
    <property type="entry name" value="N-acetylmuramoyl-L-alanine amidase-like"/>
    <property type="match status" value="1"/>
</dbReference>
<dbReference type="Gene3D" id="3.40.80.10">
    <property type="entry name" value="Peptidoglycan recognition protein-like"/>
    <property type="match status" value="1"/>
</dbReference>
<dbReference type="Pfam" id="PF01510">
    <property type="entry name" value="Amidase_2"/>
    <property type="match status" value="1"/>
</dbReference>
<evidence type="ECO:0000313" key="14">
    <source>
        <dbReference type="EMBL" id="SFB98956.1"/>
    </source>
</evidence>
<dbReference type="InterPro" id="IPR002502">
    <property type="entry name" value="Amidase_domain"/>
</dbReference>
<dbReference type="SMART" id="SM00644">
    <property type="entry name" value="Ami_2"/>
    <property type="match status" value="1"/>
</dbReference>
<dbReference type="InterPro" id="IPR051206">
    <property type="entry name" value="NAMLAA_amidase_2"/>
</dbReference>
<comment type="similarity">
    <text evidence="4">Belongs to the N-acetylmuramoyl-L-alanine amidase 2 family.</text>
</comment>
<dbReference type="AlphaFoldDB" id="A0AAJ5BFP5"/>
<dbReference type="FunFam" id="3.40.80.10:FF:000002">
    <property type="entry name" value="1,6-anhydro-N-acetylmuramyl-L-alanine amidase"/>
    <property type="match status" value="1"/>
</dbReference>
<gene>
    <name evidence="14" type="ORF">SAMN02745723_101106</name>
</gene>
<evidence type="ECO:0000256" key="12">
    <source>
        <dbReference type="ARBA" id="ARBA00042615"/>
    </source>
</evidence>
<dbReference type="PANTHER" id="PTHR30417">
    <property type="entry name" value="N-ACETYLMURAMOYL-L-ALANINE AMIDASE AMID"/>
    <property type="match status" value="1"/>
</dbReference>
<sequence length="180" mass="20410">MELVQGWIDGVKRVPSPHFDERPAGEIPSLLVIHNISLPPAQFGGPYIDQLFTGTLDANEHPYFAEICHLRVSAHCLIRRDGEIIQYVPFDKRAWHAGVSLFQGRERCNDFSIGIEMEGTDDLDFTPQQYQSLNQVTRLLMDHYPITSEQITGHSDIAPGRKTDPGPHFDWKRYKALIAG</sequence>
<dbReference type="GO" id="GO:0009254">
    <property type="term" value="P:peptidoglycan turnover"/>
    <property type="evidence" value="ECO:0007669"/>
    <property type="project" value="TreeGrafter"/>
</dbReference>
<accession>A0AAJ5BFP5</accession>
<protein>
    <recommendedName>
        <fullName evidence="11">1,6-anhydro-N-acetylmuramyl-L-alanine amidase AmpD</fullName>
        <ecNumber evidence="5">3.5.1.28</ecNumber>
    </recommendedName>
    <alternativeName>
        <fullName evidence="12">N-acetylmuramoyl-L-alanine amidase</fullName>
    </alternativeName>
</protein>
<dbReference type="GO" id="GO:0009253">
    <property type="term" value="P:peptidoglycan catabolic process"/>
    <property type="evidence" value="ECO:0007669"/>
    <property type="project" value="InterPro"/>
</dbReference>
<dbReference type="Proteomes" id="UP000226420">
    <property type="component" value="Unassembled WGS sequence"/>
</dbReference>
<dbReference type="EC" id="3.5.1.28" evidence="5"/>
<dbReference type="RefSeq" id="WP_074820039.1">
    <property type="nucleotide sequence ID" value="NZ_FOLW01000001.1"/>
</dbReference>
<keyword evidence="8" id="KW-0378">Hydrolase</keyword>
<evidence type="ECO:0000256" key="10">
    <source>
        <dbReference type="ARBA" id="ARBA00023316"/>
    </source>
</evidence>
<evidence type="ECO:0000313" key="15">
    <source>
        <dbReference type="Proteomes" id="UP000226420"/>
    </source>
</evidence>
<evidence type="ECO:0000256" key="8">
    <source>
        <dbReference type="ARBA" id="ARBA00022801"/>
    </source>
</evidence>
<evidence type="ECO:0000256" key="9">
    <source>
        <dbReference type="ARBA" id="ARBA00022833"/>
    </source>
</evidence>
<comment type="cofactor">
    <cofactor evidence="2">
        <name>Zn(2+)</name>
        <dbReference type="ChEBI" id="CHEBI:29105"/>
    </cofactor>
</comment>
<evidence type="ECO:0000256" key="4">
    <source>
        <dbReference type="ARBA" id="ARBA00007553"/>
    </source>
</evidence>
<dbReference type="GO" id="GO:0008745">
    <property type="term" value="F:N-acetylmuramoyl-L-alanine amidase activity"/>
    <property type="evidence" value="ECO:0007669"/>
    <property type="project" value="UniProtKB-EC"/>
</dbReference>
<dbReference type="CDD" id="cd06583">
    <property type="entry name" value="PGRP"/>
    <property type="match status" value="1"/>
</dbReference>
<name>A0AAJ5BFP5_9GAMM</name>
<dbReference type="NCBIfam" id="NF008758">
    <property type="entry name" value="PRK11789.1"/>
    <property type="match status" value="1"/>
</dbReference>
<evidence type="ECO:0000256" key="5">
    <source>
        <dbReference type="ARBA" id="ARBA00011901"/>
    </source>
</evidence>
<feature type="domain" description="N-acetylmuramoyl-L-alanine amidase" evidence="13">
    <location>
        <begin position="16"/>
        <end position="166"/>
    </location>
</feature>
<dbReference type="GO" id="GO:0046872">
    <property type="term" value="F:metal ion binding"/>
    <property type="evidence" value="ECO:0007669"/>
    <property type="project" value="UniProtKB-KW"/>
</dbReference>
<keyword evidence="7" id="KW-0479">Metal-binding</keyword>
<evidence type="ECO:0000256" key="6">
    <source>
        <dbReference type="ARBA" id="ARBA00022490"/>
    </source>
</evidence>
<evidence type="ECO:0000259" key="13">
    <source>
        <dbReference type="SMART" id="SM00644"/>
    </source>
</evidence>
<organism evidence="14 15">
    <name type="scientific">Pragia fontium DSM 5563 = ATCC 49100</name>
    <dbReference type="NCBI Taxonomy" id="1122977"/>
    <lineage>
        <taxon>Bacteria</taxon>
        <taxon>Pseudomonadati</taxon>
        <taxon>Pseudomonadota</taxon>
        <taxon>Gammaproteobacteria</taxon>
        <taxon>Enterobacterales</taxon>
        <taxon>Budviciaceae</taxon>
        <taxon>Pragia</taxon>
    </lineage>
</organism>
<dbReference type="GO" id="GO:0071555">
    <property type="term" value="P:cell wall organization"/>
    <property type="evidence" value="ECO:0007669"/>
    <property type="project" value="UniProtKB-KW"/>
</dbReference>
<keyword evidence="6" id="KW-0963">Cytoplasm</keyword>
<comment type="catalytic activity">
    <reaction evidence="1">
        <text>Hydrolyzes the link between N-acetylmuramoyl residues and L-amino acid residues in certain cell-wall glycopeptides.</text>
        <dbReference type="EC" id="3.5.1.28"/>
    </reaction>
</comment>
<reference evidence="14 15" key="1">
    <citation type="submission" date="2016-10" db="EMBL/GenBank/DDBJ databases">
        <authorList>
            <person name="Varghese N."/>
            <person name="Submissions S."/>
        </authorList>
    </citation>
    <scope>NUCLEOTIDE SEQUENCE [LARGE SCALE GENOMIC DNA]</scope>
    <source>
        <strain evidence="14 15">DSM 5563</strain>
    </source>
</reference>
<keyword evidence="10" id="KW-0961">Cell wall biogenesis/degradation</keyword>
<comment type="caution">
    <text evidence="14">The sequence shown here is derived from an EMBL/GenBank/DDBJ whole genome shotgun (WGS) entry which is preliminary data.</text>
</comment>
<dbReference type="PANTHER" id="PTHR30417:SF4">
    <property type="entry name" value="1,6-ANHYDRO-N-ACETYLMURAMYL-L-ALANINE AMIDASE AMPD"/>
    <property type="match status" value="1"/>
</dbReference>
<keyword evidence="9" id="KW-0862">Zinc</keyword>
<evidence type="ECO:0000256" key="7">
    <source>
        <dbReference type="ARBA" id="ARBA00022723"/>
    </source>
</evidence>
<dbReference type="InterPro" id="IPR036505">
    <property type="entry name" value="Amidase/PGRP_sf"/>
</dbReference>
<evidence type="ECO:0000256" key="1">
    <source>
        <dbReference type="ARBA" id="ARBA00001561"/>
    </source>
</evidence>